<reference evidence="3" key="2">
    <citation type="submission" date="2015-01" db="EMBL/GenBank/DDBJ databases">
        <title>Evolutionary Origins and Diversification of the Mycorrhizal Mutualists.</title>
        <authorList>
            <consortium name="DOE Joint Genome Institute"/>
            <consortium name="Mycorrhizal Genomics Consortium"/>
            <person name="Kohler A."/>
            <person name="Kuo A."/>
            <person name="Nagy L.G."/>
            <person name="Floudas D."/>
            <person name="Copeland A."/>
            <person name="Barry K.W."/>
            <person name="Cichocki N."/>
            <person name="Veneault-Fourrey C."/>
            <person name="LaButti K."/>
            <person name="Lindquist E.A."/>
            <person name="Lipzen A."/>
            <person name="Lundell T."/>
            <person name="Morin E."/>
            <person name="Murat C."/>
            <person name="Riley R."/>
            <person name="Ohm R."/>
            <person name="Sun H."/>
            <person name="Tunlid A."/>
            <person name="Henrissat B."/>
            <person name="Grigoriev I.V."/>
            <person name="Hibbett D.S."/>
            <person name="Martin F."/>
        </authorList>
    </citation>
    <scope>NUCLEOTIDE SEQUENCE [LARGE SCALE GENOMIC DNA]</scope>
    <source>
        <strain evidence="3">441</strain>
    </source>
</reference>
<organism evidence="2 3">
    <name type="scientific">Pisolithus microcarpus 441</name>
    <dbReference type="NCBI Taxonomy" id="765257"/>
    <lineage>
        <taxon>Eukaryota</taxon>
        <taxon>Fungi</taxon>
        <taxon>Dikarya</taxon>
        <taxon>Basidiomycota</taxon>
        <taxon>Agaricomycotina</taxon>
        <taxon>Agaricomycetes</taxon>
        <taxon>Agaricomycetidae</taxon>
        <taxon>Boletales</taxon>
        <taxon>Sclerodermatineae</taxon>
        <taxon>Pisolithaceae</taxon>
        <taxon>Pisolithus</taxon>
    </lineage>
</organism>
<proteinExistence type="predicted"/>
<reference evidence="2 3" key="1">
    <citation type="submission" date="2014-04" db="EMBL/GenBank/DDBJ databases">
        <authorList>
            <consortium name="DOE Joint Genome Institute"/>
            <person name="Kuo A."/>
            <person name="Kohler A."/>
            <person name="Costa M.D."/>
            <person name="Nagy L.G."/>
            <person name="Floudas D."/>
            <person name="Copeland A."/>
            <person name="Barry K.W."/>
            <person name="Cichocki N."/>
            <person name="Veneault-Fourrey C."/>
            <person name="LaButti K."/>
            <person name="Lindquist E.A."/>
            <person name="Lipzen A."/>
            <person name="Lundell T."/>
            <person name="Morin E."/>
            <person name="Murat C."/>
            <person name="Sun H."/>
            <person name="Tunlid A."/>
            <person name="Henrissat B."/>
            <person name="Grigoriev I.V."/>
            <person name="Hibbett D.S."/>
            <person name="Martin F."/>
            <person name="Nordberg H.P."/>
            <person name="Cantor M.N."/>
            <person name="Hua S.X."/>
        </authorList>
    </citation>
    <scope>NUCLEOTIDE SEQUENCE [LARGE SCALE GENOMIC DNA]</scope>
    <source>
        <strain evidence="2 3">441</strain>
    </source>
</reference>
<feature type="compositionally biased region" description="Polar residues" evidence="1">
    <location>
        <begin position="102"/>
        <end position="114"/>
    </location>
</feature>
<dbReference type="OrthoDB" id="2692749at2759"/>
<gene>
    <name evidence="2" type="ORF">PISMIDRAFT_532822</name>
</gene>
<feature type="region of interest" description="Disordered" evidence="1">
    <location>
        <begin position="98"/>
        <end position="130"/>
    </location>
</feature>
<feature type="compositionally biased region" description="Basic and acidic residues" evidence="1">
    <location>
        <begin position="115"/>
        <end position="130"/>
    </location>
</feature>
<name>A0A0C9XFQ3_9AGAM</name>
<dbReference type="HOGENOM" id="CLU_1111753_0_0_1"/>
<evidence type="ECO:0000313" key="2">
    <source>
        <dbReference type="EMBL" id="KIK11125.1"/>
    </source>
</evidence>
<dbReference type="AlphaFoldDB" id="A0A0C9XFQ3"/>
<dbReference type="EMBL" id="KN834294">
    <property type="protein sequence ID" value="KIK11125.1"/>
    <property type="molecule type" value="Genomic_DNA"/>
</dbReference>
<evidence type="ECO:0000313" key="3">
    <source>
        <dbReference type="Proteomes" id="UP000054018"/>
    </source>
</evidence>
<sequence length="213" mass="23617">MSSSCIVGNTATPNVEPKNKARVHEHSNCTQQPCLYLGPGGKRCLQPITCATVPEHFESHGIKAIYRAVGVTCQWEGCFDRCSRHNFVRHVREKHLGHTRRTACNSENGRGQHTSLHEEPGDAASQDEHRVSEHAKSDFVLCQYPNSNGTSCGEVISHATISAHFASLHGVKAMSRQAVVACRWGGCERHVRRHSFLRHIREAHLGLTRKKAG</sequence>
<evidence type="ECO:0000256" key="1">
    <source>
        <dbReference type="SAM" id="MobiDB-lite"/>
    </source>
</evidence>
<protein>
    <submittedName>
        <fullName evidence="2">Unplaced genomic scaffold scaffold_610, whole genome shotgun sequence</fullName>
    </submittedName>
</protein>
<accession>A0A0C9XFQ3</accession>
<keyword evidence="3" id="KW-1185">Reference proteome</keyword>
<dbReference type="Proteomes" id="UP000054018">
    <property type="component" value="Unassembled WGS sequence"/>
</dbReference>